<sequence length="469" mass="52318">MASESQPCQPHFVLIPLMAQGHLLPAVDIAKLLAQRNVIVTIVTTPLNAARFSNIINRSIHAGLLINVIQIKFPATQVGLPDGCESADAVPSLDLFKNFFTAITDISSKFQIPRILFDGTNCFSLLCLHNLYKSKIHETASKSESLAIPGLSDQFEFRRSQLPGLFNPGSNRDLNKLREEIKAAEAGAYGIIVNSFEELETEFLKGYRSATGRKVWCVGPVSLCNKENLDMAQRGNSKSSTDVNQYLKWLNSWPPNSVIYACLGSLSNLRPPQLIELGLGLEATNRPFIWVIRGMSAEMAKWLEEDRFEERVKSRGLLIRGWAPQVLILSHPSIGAFLTHCGWNSTLEGICAGVPMITWPLFAEQFFNEKLVVQVLKIGVPVGAEVVVHFGEEEKFGVQVKEEKIKEALEKVMNEDKKEPRRNEARKLAEMAKKAVEEGGSSYNNITLLIEDIIQQQLSKREKVTMLET</sequence>
<gene>
    <name evidence="1" type="ORF">Patl1_32267</name>
</gene>
<evidence type="ECO:0000313" key="1">
    <source>
        <dbReference type="EMBL" id="KAJ0087988.1"/>
    </source>
</evidence>
<proteinExistence type="predicted"/>
<reference evidence="2" key="1">
    <citation type="journal article" date="2023" name="G3 (Bethesda)">
        <title>Genome assembly and association tests identify interacting loci associated with vigor, precocity, and sex in interspecific pistachio rootstocks.</title>
        <authorList>
            <person name="Palmer W."/>
            <person name="Jacygrad E."/>
            <person name="Sagayaradj S."/>
            <person name="Cavanaugh K."/>
            <person name="Han R."/>
            <person name="Bertier L."/>
            <person name="Beede B."/>
            <person name="Kafkas S."/>
            <person name="Golino D."/>
            <person name="Preece J."/>
            <person name="Michelmore R."/>
        </authorList>
    </citation>
    <scope>NUCLEOTIDE SEQUENCE [LARGE SCALE GENOMIC DNA]</scope>
</reference>
<name>A0ACC1AMW8_9ROSI</name>
<protein>
    <submittedName>
        <fullName evidence="1">Uncharacterized protein</fullName>
    </submittedName>
</protein>
<dbReference type="Proteomes" id="UP001164250">
    <property type="component" value="Chromosome 9"/>
</dbReference>
<organism evidence="1 2">
    <name type="scientific">Pistacia atlantica</name>
    <dbReference type="NCBI Taxonomy" id="434234"/>
    <lineage>
        <taxon>Eukaryota</taxon>
        <taxon>Viridiplantae</taxon>
        <taxon>Streptophyta</taxon>
        <taxon>Embryophyta</taxon>
        <taxon>Tracheophyta</taxon>
        <taxon>Spermatophyta</taxon>
        <taxon>Magnoliopsida</taxon>
        <taxon>eudicotyledons</taxon>
        <taxon>Gunneridae</taxon>
        <taxon>Pentapetalae</taxon>
        <taxon>rosids</taxon>
        <taxon>malvids</taxon>
        <taxon>Sapindales</taxon>
        <taxon>Anacardiaceae</taxon>
        <taxon>Pistacia</taxon>
    </lineage>
</organism>
<comment type="caution">
    <text evidence="1">The sequence shown here is derived from an EMBL/GenBank/DDBJ whole genome shotgun (WGS) entry which is preliminary data.</text>
</comment>
<evidence type="ECO:0000313" key="2">
    <source>
        <dbReference type="Proteomes" id="UP001164250"/>
    </source>
</evidence>
<dbReference type="EMBL" id="CM047905">
    <property type="protein sequence ID" value="KAJ0087988.1"/>
    <property type="molecule type" value="Genomic_DNA"/>
</dbReference>
<keyword evidence="2" id="KW-1185">Reference proteome</keyword>
<accession>A0ACC1AMW8</accession>